<organism evidence="7 8">
    <name type="scientific">Nyssa sinensis</name>
    <dbReference type="NCBI Taxonomy" id="561372"/>
    <lineage>
        <taxon>Eukaryota</taxon>
        <taxon>Viridiplantae</taxon>
        <taxon>Streptophyta</taxon>
        <taxon>Embryophyta</taxon>
        <taxon>Tracheophyta</taxon>
        <taxon>Spermatophyta</taxon>
        <taxon>Magnoliopsida</taxon>
        <taxon>eudicotyledons</taxon>
        <taxon>Gunneridae</taxon>
        <taxon>Pentapetalae</taxon>
        <taxon>asterids</taxon>
        <taxon>Cornales</taxon>
        <taxon>Nyssaceae</taxon>
        <taxon>Nyssa</taxon>
    </lineage>
</organism>
<sequence length="160" mass="19200">MVLRQGIIETFNNVQNNGKIWKMILADNMGTKIQAVMFNEAIRKFEGIFQHSKAYLISNGTVKKPNEKFANVHPSIELVLQQHTNVRETTSTFDAHIFANEFVKFKKIQKHIEINPYVGKHLWICQQRRTKLRHKKEKWWRNAQKRDYYYEQRISLIHFQ</sequence>
<evidence type="ECO:0000256" key="4">
    <source>
        <dbReference type="ARBA" id="ARBA00022833"/>
    </source>
</evidence>
<dbReference type="FunFam" id="2.40.50.140:FF:000041">
    <property type="entry name" value="Replication protein A subunit"/>
    <property type="match status" value="1"/>
</dbReference>
<gene>
    <name evidence="7" type="ORF">F0562_034247</name>
</gene>
<dbReference type="InterPro" id="IPR003871">
    <property type="entry name" value="RFA1B/D_OB_1st"/>
</dbReference>
<keyword evidence="4" id="KW-0862">Zinc</keyword>
<evidence type="ECO:0000256" key="5">
    <source>
        <dbReference type="ARBA" id="ARBA00023125"/>
    </source>
</evidence>
<dbReference type="Gene3D" id="2.40.50.140">
    <property type="entry name" value="Nucleic acid-binding proteins"/>
    <property type="match status" value="1"/>
</dbReference>
<dbReference type="Proteomes" id="UP000325577">
    <property type="component" value="Linkage Group LG20"/>
</dbReference>
<evidence type="ECO:0000259" key="6">
    <source>
        <dbReference type="Pfam" id="PF02721"/>
    </source>
</evidence>
<dbReference type="InterPro" id="IPR012340">
    <property type="entry name" value="NA-bd_OB-fold"/>
</dbReference>
<evidence type="ECO:0000256" key="2">
    <source>
        <dbReference type="ARBA" id="ARBA00022723"/>
    </source>
</evidence>
<evidence type="ECO:0000313" key="8">
    <source>
        <dbReference type="Proteomes" id="UP000325577"/>
    </source>
</evidence>
<name>A0A5J5AF92_9ASTE</name>
<dbReference type="OrthoDB" id="913776at2759"/>
<keyword evidence="3" id="KW-0863">Zinc-finger</keyword>
<keyword evidence="5" id="KW-0238">DNA-binding</keyword>
<proteinExistence type="inferred from homology"/>
<protein>
    <recommendedName>
        <fullName evidence="6">Replication protein A 70 kDa DNA-binding subunit B/D first OB fold domain-containing protein</fullName>
    </recommendedName>
</protein>
<accession>A0A5J5AF92</accession>
<keyword evidence="8" id="KW-1185">Reference proteome</keyword>
<feature type="domain" description="Replication protein A 70 kDa DNA-binding subunit B/D first OB fold" evidence="6">
    <location>
        <begin position="11"/>
        <end position="88"/>
    </location>
</feature>
<dbReference type="GO" id="GO:0003677">
    <property type="term" value="F:DNA binding"/>
    <property type="evidence" value="ECO:0007669"/>
    <property type="project" value="UniProtKB-KW"/>
</dbReference>
<evidence type="ECO:0000256" key="1">
    <source>
        <dbReference type="ARBA" id="ARBA00005690"/>
    </source>
</evidence>
<reference evidence="7 8" key="1">
    <citation type="submission" date="2019-09" db="EMBL/GenBank/DDBJ databases">
        <title>A chromosome-level genome assembly of the Chinese tupelo Nyssa sinensis.</title>
        <authorList>
            <person name="Yang X."/>
            <person name="Kang M."/>
            <person name="Yang Y."/>
            <person name="Xiong H."/>
            <person name="Wang M."/>
            <person name="Zhang Z."/>
            <person name="Wang Z."/>
            <person name="Wu H."/>
            <person name="Ma T."/>
            <person name="Liu J."/>
            <person name="Xi Z."/>
        </authorList>
    </citation>
    <scope>NUCLEOTIDE SEQUENCE [LARGE SCALE GENOMIC DNA]</scope>
    <source>
        <strain evidence="7">J267</strain>
        <tissue evidence="7">Leaf</tissue>
    </source>
</reference>
<dbReference type="EMBL" id="CM018044">
    <property type="protein sequence ID" value="KAA8529653.1"/>
    <property type="molecule type" value="Genomic_DNA"/>
</dbReference>
<dbReference type="GO" id="GO:0008270">
    <property type="term" value="F:zinc ion binding"/>
    <property type="evidence" value="ECO:0007669"/>
    <property type="project" value="UniProtKB-KW"/>
</dbReference>
<dbReference type="Pfam" id="PF02721">
    <property type="entry name" value="DUF223"/>
    <property type="match status" value="1"/>
</dbReference>
<evidence type="ECO:0000313" key="7">
    <source>
        <dbReference type="EMBL" id="KAA8529653.1"/>
    </source>
</evidence>
<evidence type="ECO:0000256" key="3">
    <source>
        <dbReference type="ARBA" id="ARBA00022771"/>
    </source>
</evidence>
<comment type="similarity">
    <text evidence="1">Belongs to the replication factor A protein 1 family.</text>
</comment>
<dbReference type="SUPFAM" id="SSF50249">
    <property type="entry name" value="Nucleic acid-binding proteins"/>
    <property type="match status" value="1"/>
</dbReference>
<keyword evidence="2" id="KW-0479">Metal-binding</keyword>
<dbReference type="AlphaFoldDB" id="A0A5J5AF92"/>